<dbReference type="InterPro" id="IPR005913">
    <property type="entry name" value="dTDP_dehydrorham_reduct"/>
</dbReference>
<comment type="similarity">
    <text evidence="1 2">Belongs to the dTDP-4-dehydrorhamnose reductase family.</text>
</comment>
<name>U5W8U7_9ACTN</name>
<organism evidence="4 5">
    <name type="scientific">Actinoplanes friuliensis DSM 7358</name>
    <dbReference type="NCBI Taxonomy" id="1246995"/>
    <lineage>
        <taxon>Bacteria</taxon>
        <taxon>Bacillati</taxon>
        <taxon>Actinomycetota</taxon>
        <taxon>Actinomycetes</taxon>
        <taxon>Micromonosporales</taxon>
        <taxon>Micromonosporaceae</taxon>
        <taxon>Actinoplanes</taxon>
    </lineage>
</organism>
<comment type="function">
    <text evidence="2">Catalyzes the reduction of dTDP-6-deoxy-L-lyxo-4-hexulose to yield dTDP-L-rhamnose.</text>
</comment>
<dbReference type="Proteomes" id="UP000017746">
    <property type="component" value="Chromosome"/>
</dbReference>
<dbReference type="InterPro" id="IPR029903">
    <property type="entry name" value="RmlD-like-bd"/>
</dbReference>
<dbReference type="OrthoDB" id="25118at2"/>
<dbReference type="PANTHER" id="PTHR10491:SF4">
    <property type="entry name" value="METHIONINE ADENOSYLTRANSFERASE 2 SUBUNIT BETA"/>
    <property type="match status" value="1"/>
</dbReference>
<evidence type="ECO:0000256" key="2">
    <source>
        <dbReference type="RuleBase" id="RU364082"/>
    </source>
</evidence>
<dbReference type="RefSeq" id="WP_023560755.1">
    <property type="nucleotide sequence ID" value="NC_022657.1"/>
</dbReference>
<dbReference type="Gene3D" id="3.40.50.720">
    <property type="entry name" value="NAD(P)-binding Rossmann-like Domain"/>
    <property type="match status" value="1"/>
</dbReference>
<keyword evidence="2" id="KW-0560">Oxidoreductase</keyword>
<dbReference type="PATRIC" id="fig|1246995.3.peg.6235"/>
<evidence type="ECO:0000313" key="4">
    <source>
        <dbReference type="EMBL" id="AGZ44420.1"/>
    </source>
</evidence>
<dbReference type="EMBL" id="CP006272">
    <property type="protein sequence ID" value="AGZ44420.1"/>
    <property type="molecule type" value="Genomic_DNA"/>
</dbReference>
<keyword evidence="2" id="KW-0521">NADP</keyword>
<dbReference type="SUPFAM" id="SSF51735">
    <property type="entry name" value="NAD(P)-binding Rossmann-fold domains"/>
    <property type="match status" value="1"/>
</dbReference>
<sequence length="265" mass="27104">MNALVVGASGHLGGEVARLASAAGTSTTGSGGWSRLDITDRRAVLDLFASVRPQYVINTAYRASSWTICADGAANVALAAVAVGARLVHVSSDAVHGGRPTPYLDDDAPTPVYPYGAAKAAAETAVAAIDPAAVLVRTSLIIGDERSAQVRLALDLTTGRKQGALFTDEVRCPIDATDLAAAIVELASSDYAGLINVAGPEVLTRAELGRLIAVRHGLDPATVPTCTIAESGMGPRPADIRLDSTRAVGLLETRIRGAAEALSVA</sequence>
<evidence type="ECO:0000259" key="3">
    <source>
        <dbReference type="Pfam" id="PF04321"/>
    </source>
</evidence>
<dbReference type="AlphaFoldDB" id="U5W8U7"/>
<reference evidence="4 5" key="1">
    <citation type="journal article" date="2014" name="J. Biotechnol.">
        <title>Complete genome sequence of the actinobacterium Actinoplanes friuliensis HAG 010964, producer of the lipopeptide antibiotic friulimycin.</title>
        <authorList>
            <person name="Ruckert C."/>
            <person name="Szczepanowski R."/>
            <person name="Albersmeier A."/>
            <person name="Goesmann A."/>
            <person name="Fischer N."/>
            <person name="Steinkamper A."/>
            <person name="Puhler A."/>
            <person name="Biener R."/>
            <person name="Schwartz D."/>
            <person name="Kalinowski J."/>
        </authorList>
    </citation>
    <scope>NUCLEOTIDE SEQUENCE [LARGE SCALE GENOMIC DNA]</scope>
    <source>
        <strain evidence="4 5">DSM 7358</strain>
    </source>
</reference>
<feature type="domain" description="RmlD-like substrate binding" evidence="3">
    <location>
        <begin position="1"/>
        <end position="255"/>
    </location>
</feature>
<protein>
    <recommendedName>
        <fullName evidence="2">dTDP-4-dehydrorhamnose reductase</fullName>
        <ecNumber evidence="2">1.1.1.133</ecNumber>
    </recommendedName>
</protein>
<evidence type="ECO:0000256" key="1">
    <source>
        <dbReference type="ARBA" id="ARBA00010944"/>
    </source>
</evidence>
<dbReference type="InterPro" id="IPR036291">
    <property type="entry name" value="NAD(P)-bd_dom_sf"/>
</dbReference>
<dbReference type="PANTHER" id="PTHR10491">
    <property type="entry name" value="DTDP-4-DEHYDRORHAMNOSE REDUCTASE"/>
    <property type="match status" value="1"/>
</dbReference>
<dbReference type="STRING" id="1246995.AFR_30800"/>
<gene>
    <name evidence="4" type="ORF">AFR_30800</name>
</gene>
<accession>U5W8U7</accession>
<dbReference type="Pfam" id="PF04321">
    <property type="entry name" value="RmlD_sub_bind"/>
    <property type="match status" value="1"/>
</dbReference>
<dbReference type="UniPathway" id="UPA00124"/>
<dbReference type="GO" id="GO:0019305">
    <property type="term" value="P:dTDP-rhamnose biosynthetic process"/>
    <property type="evidence" value="ECO:0007669"/>
    <property type="project" value="UniProtKB-UniPathway"/>
</dbReference>
<dbReference type="HOGENOM" id="CLU_045518_2_1_11"/>
<dbReference type="eggNOG" id="COG1091">
    <property type="taxonomic scope" value="Bacteria"/>
</dbReference>
<evidence type="ECO:0000313" key="5">
    <source>
        <dbReference type="Proteomes" id="UP000017746"/>
    </source>
</evidence>
<proteinExistence type="inferred from homology"/>
<dbReference type="KEGG" id="afs:AFR_30800"/>
<keyword evidence="5" id="KW-1185">Reference proteome</keyword>
<comment type="pathway">
    <text evidence="2">Carbohydrate biosynthesis; dTDP-L-rhamnose biosynthesis.</text>
</comment>
<dbReference type="EC" id="1.1.1.133" evidence="2"/>
<dbReference type="GO" id="GO:0008831">
    <property type="term" value="F:dTDP-4-dehydrorhamnose reductase activity"/>
    <property type="evidence" value="ECO:0007669"/>
    <property type="project" value="UniProtKB-EC"/>
</dbReference>